<protein>
    <submittedName>
        <fullName evidence="5">ABC transporter ATP-binding protein</fullName>
    </submittedName>
</protein>
<dbReference type="RefSeq" id="WP_390317877.1">
    <property type="nucleotide sequence ID" value="NZ_JBHSPB010000011.1"/>
</dbReference>
<keyword evidence="6" id="KW-1185">Reference proteome</keyword>
<dbReference type="PANTHER" id="PTHR42788">
    <property type="entry name" value="TAURINE IMPORT ATP-BINDING PROTEIN-RELATED"/>
    <property type="match status" value="1"/>
</dbReference>
<evidence type="ECO:0000256" key="3">
    <source>
        <dbReference type="ARBA" id="ARBA00022840"/>
    </source>
</evidence>
<dbReference type="PROSITE" id="PS00211">
    <property type="entry name" value="ABC_TRANSPORTER_1"/>
    <property type="match status" value="1"/>
</dbReference>
<evidence type="ECO:0000256" key="1">
    <source>
        <dbReference type="ARBA" id="ARBA00022448"/>
    </source>
</evidence>
<dbReference type="PROSITE" id="PS50893">
    <property type="entry name" value="ABC_TRANSPORTER_2"/>
    <property type="match status" value="1"/>
</dbReference>
<reference evidence="6" key="1">
    <citation type="journal article" date="2019" name="Int. J. Syst. Evol. Microbiol.">
        <title>The Global Catalogue of Microorganisms (GCM) 10K type strain sequencing project: providing services to taxonomists for standard genome sequencing and annotation.</title>
        <authorList>
            <consortium name="The Broad Institute Genomics Platform"/>
            <consortium name="The Broad Institute Genome Sequencing Center for Infectious Disease"/>
            <person name="Wu L."/>
            <person name="Ma J."/>
        </authorList>
    </citation>
    <scope>NUCLEOTIDE SEQUENCE [LARGE SCALE GENOMIC DNA]</scope>
    <source>
        <strain evidence="6">CGMCC 4.7304</strain>
    </source>
</reference>
<dbReference type="InterPro" id="IPR003593">
    <property type="entry name" value="AAA+_ATPase"/>
</dbReference>
<dbReference type="EMBL" id="JBHSPB010000011">
    <property type="protein sequence ID" value="MFC5722304.1"/>
    <property type="molecule type" value="Genomic_DNA"/>
</dbReference>
<evidence type="ECO:0000256" key="2">
    <source>
        <dbReference type="ARBA" id="ARBA00022741"/>
    </source>
</evidence>
<dbReference type="CDD" id="cd03293">
    <property type="entry name" value="ABC_NrtD_SsuB_transporters"/>
    <property type="match status" value="1"/>
</dbReference>
<dbReference type="Gene3D" id="3.40.50.300">
    <property type="entry name" value="P-loop containing nucleotide triphosphate hydrolases"/>
    <property type="match status" value="1"/>
</dbReference>
<keyword evidence="1" id="KW-0813">Transport</keyword>
<comment type="caution">
    <text evidence="5">The sequence shown here is derived from an EMBL/GenBank/DDBJ whole genome shotgun (WGS) entry which is preliminary data.</text>
</comment>
<dbReference type="InterPro" id="IPR003439">
    <property type="entry name" value="ABC_transporter-like_ATP-bd"/>
</dbReference>
<dbReference type="Proteomes" id="UP001596083">
    <property type="component" value="Unassembled WGS sequence"/>
</dbReference>
<dbReference type="InterPro" id="IPR050166">
    <property type="entry name" value="ABC_transporter_ATP-bind"/>
</dbReference>
<evidence type="ECO:0000313" key="5">
    <source>
        <dbReference type="EMBL" id="MFC5722304.1"/>
    </source>
</evidence>
<dbReference type="InterPro" id="IPR017871">
    <property type="entry name" value="ABC_transporter-like_CS"/>
</dbReference>
<proteinExistence type="predicted"/>
<dbReference type="InterPro" id="IPR027417">
    <property type="entry name" value="P-loop_NTPase"/>
</dbReference>
<dbReference type="PANTHER" id="PTHR42788:SF13">
    <property type="entry name" value="ALIPHATIC SULFONATES IMPORT ATP-BINDING PROTEIN SSUB"/>
    <property type="match status" value="1"/>
</dbReference>
<name>A0ABW0Z5M5_9ACTN</name>
<keyword evidence="2" id="KW-0547">Nucleotide-binding</keyword>
<dbReference type="GO" id="GO:0005524">
    <property type="term" value="F:ATP binding"/>
    <property type="evidence" value="ECO:0007669"/>
    <property type="project" value="UniProtKB-KW"/>
</dbReference>
<organism evidence="5 6">
    <name type="scientific">Streptomyces gamaensis</name>
    <dbReference type="NCBI Taxonomy" id="1763542"/>
    <lineage>
        <taxon>Bacteria</taxon>
        <taxon>Bacillati</taxon>
        <taxon>Actinomycetota</taxon>
        <taxon>Actinomycetes</taxon>
        <taxon>Kitasatosporales</taxon>
        <taxon>Streptomycetaceae</taxon>
        <taxon>Streptomyces</taxon>
    </lineage>
</organism>
<dbReference type="SMART" id="SM00382">
    <property type="entry name" value="AAA"/>
    <property type="match status" value="1"/>
</dbReference>
<accession>A0ABW0Z5M5</accession>
<feature type="domain" description="ABC transporter" evidence="4">
    <location>
        <begin position="20"/>
        <end position="248"/>
    </location>
</feature>
<sequence length="276" mass="29624">MPAVRRAADSGTATGVPAAVALRGVGFSYGPERSVLRGVDLSVPPGRFVSVVGPSGCGKSSLLHLVAGLAAPDAGTVELLGRPVNGPRREVGYVFQRDVLLPWRTLEQNVALGPQLAGTGRAARLREAREWLARVGLAGFEDSFPHQVSGGMRRRAAIAQTWITGPEVLLMDEPFSAVDVQMRMILGNELLDLWGESGRTVVFVTHDLEEAVALSDEVVVLSSGPASTVVGRFPVPLERPRDLLDIRTRPAFREVCDRVWQSLRDEVAAAYGEAGR</sequence>
<dbReference type="SUPFAM" id="SSF52540">
    <property type="entry name" value="P-loop containing nucleoside triphosphate hydrolases"/>
    <property type="match status" value="1"/>
</dbReference>
<dbReference type="Pfam" id="PF00005">
    <property type="entry name" value="ABC_tran"/>
    <property type="match status" value="1"/>
</dbReference>
<keyword evidence="3 5" id="KW-0067">ATP-binding</keyword>
<evidence type="ECO:0000313" key="6">
    <source>
        <dbReference type="Proteomes" id="UP001596083"/>
    </source>
</evidence>
<evidence type="ECO:0000259" key="4">
    <source>
        <dbReference type="PROSITE" id="PS50893"/>
    </source>
</evidence>
<gene>
    <name evidence="5" type="ORF">ACFP1Z_19240</name>
</gene>